<dbReference type="AlphaFoldDB" id="A0A8H6SRF4"/>
<dbReference type="PANTHER" id="PTHR35871">
    <property type="entry name" value="EXPRESSED PROTEIN"/>
    <property type="match status" value="1"/>
</dbReference>
<dbReference type="GeneID" id="59344923"/>
<feature type="region of interest" description="Disordered" evidence="1">
    <location>
        <begin position="266"/>
        <end position="384"/>
    </location>
</feature>
<feature type="compositionally biased region" description="Basic and acidic residues" evidence="1">
    <location>
        <begin position="142"/>
        <end position="165"/>
    </location>
</feature>
<dbReference type="RefSeq" id="XP_037220328.1">
    <property type="nucleotide sequence ID" value="XM_037362407.1"/>
</dbReference>
<feature type="region of interest" description="Disordered" evidence="1">
    <location>
        <begin position="31"/>
        <end position="87"/>
    </location>
</feature>
<dbReference type="PANTHER" id="PTHR35871:SF1">
    <property type="entry name" value="CXC1-LIKE CYSTEINE CLUSTER ASSOCIATED WITH KDZ TRANSPOSASES DOMAIN-CONTAINING PROTEIN"/>
    <property type="match status" value="1"/>
</dbReference>
<evidence type="ECO:0000313" key="3">
    <source>
        <dbReference type="Proteomes" id="UP000636479"/>
    </source>
</evidence>
<feature type="compositionally biased region" description="Polar residues" evidence="1">
    <location>
        <begin position="169"/>
        <end position="180"/>
    </location>
</feature>
<feature type="region of interest" description="Disordered" evidence="1">
    <location>
        <begin position="107"/>
        <end position="207"/>
    </location>
</feature>
<accession>A0A8H6SRF4</accession>
<feature type="compositionally biased region" description="Low complexity" evidence="1">
    <location>
        <begin position="38"/>
        <end position="54"/>
    </location>
</feature>
<gene>
    <name evidence="2" type="ORF">MIND_00563400</name>
</gene>
<comment type="caution">
    <text evidence="2">The sequence shown here is derived from an EMBL/GenBank/DDBJ whole genome shotgun (WGS) entry which is preliminary data.</text>
</comment>
<protein>
    <submittedName>
        <fullName evidence="2">Uncharacterized protein</fullName>
    </submittedName>
</protein>
<name>A0A8H6SRF4_9AGAR</name>
<sequence>MPVNKKKRKAQNLGIHAQKQAKRQRVLLVLDSDDESSSNENHFPHESSATIITSESEESEDEPSYEWPDTDEVLEVQEESDIPHPKSTQSLLEWLELCDLALPESGRVLHSDSRQHPTIHVSAGPKRRGPYYKTQIGKQPSKRREQSLAKAEREREQREDNDDKRTKVKQSTLFQSFAKSTHSKPRVIELSSDSEAGSDGDLDKDSQPVVNVEQIRDEEMDKPIEDEYWCEDVMILDGNELEEEHVEGLGSQSVFGERGLSCPIPSATFDNEADATPITTPVKVGEAEEKSDGEGNPRETRRKVTVEEIEDDYEGGAEITTEPAQLSAQERAEEGLDDEPWDPSQEVHPHALYPPATPAEVLATSPQQPPSPPQHSEPLAYPHSQHGFTMPNRTKPRQVPAQIPSNNAVVDAIQNLEDLLRRDGEMALDGFVQNSILSSRLVWRRCNSELIARAGGKMGAQTWLGRKLREWSIAFCKDKKNIPSHKYGRFSASMLSDEDIAADIHLHLQSLEFQARLRVKRDISVRTAQNWMHKMGYRWRKEPKGMYSDGHERADVVDYRQNVFLPKWREIEARSRWWTPDATFDTVDFECRQRLFLSKEVDVRPNTTWRQDESTFYANDRRTLRWVHESETATLKAKGEGASDMIGDFVSPEYGWLRSKKLNAAGFVGHELAVELN</sequence>
<feature type="compositionally biased region" description="Basic and acidic residues" evidence="1">
    <location>
        <begin position="285"/>
        <end position="306"/>
    </location>
</feature>
<dbReference type="Proteomes" id="UP000636479">
    <property type="component" value="Unassembled WGS sequence"/>
</dbReference>
<feature type="compositionally biased region" description="Acidic residues" evidence="1">
    <location>
        <begin position="55"/>
        <end position="80"/>
    </location>
</feature>
<dbReference type="OrthoDB" id="6511194at2759"/>
<keyword evidence="3" id="KW-1185">Reference proteome</keyword>
<proteinExistence type="predicted"/>
<dbReference type="EMBL" id="JACAZF010000005">
    <property type="protein sequence ID" value="KAF7303356.1"/>
    <property type="molecule type" value="Genomic_DNA"/>
</dbReference>
<reference evidence="2" key="1">
    <citation type="submission" date="2020-05" db="EMBL/GenBank/DDBJ databases">
        <title>Mycena genomes resolve the evolution of fungal bioluminescence.</title>
        <authorList>
            <person name="Tsai I.J."/>
        </authorList>
    </citation>
    <scope>NUCLEOTIDE SEQUENCE</scope>
    <source>
        <strain evidence="2">171206Taipei</strain>
    </source>
</reference>
<organism evidence="2 3">
    <name type="scientific">Mycena indigotica</name>
    <dbReference type="NCBI Taxonomy" id="2126181"/>
    <lineage>
        <taxon>Eukaryota</taxon>
        <taxon>Fungi</taxon>
        <taxon>Dikarya</taxon>
        <taxon>Basidiomycota</taxon>
        <taxon>Agaricomycotina</taxon>
        <taxon>Agaricomycetes</taxon>
        <taxon>Agaricomycetidae</taxon>
        <taxon>Agaricales</taxon>
        <taxon>Marasmiineae</taxon>
        <taxon>Mycenaceae</taxon>
        <taxon>Mycena</taxon>
    </lineage>
</organism>
<evidence type="ECO:0000256" key="1">
    <source>
        <dbReference type="SAM" id="MobiDB-lite"/>
    </source>
</evidence>
<evidence type="ECO:0000313" key="2">
    <source>
        <dbReference type="EMBL" id="KAF7303356.1"/>
    </source>
</evidence>